<dbReference type="Pfam" id="PF01485">
    <property type="entry name" value="IBR"/>
    <property type="match status" value="1"/>
</dbReference>
<dbReference type="InterPro" id="IPR001841">
    <property type="entry name" value="Znf_RING"/>
</dbReference>
<evidence type="ECO:0000259" key="11">
    <source>
        <dbReference type="PROSITE" id="PS50103"/>
    </source>
</evidence>
<dbReference type="GeneID" id="87892828"/>
<dbReference type="InterPro" id="IPR018957">
    <property type="entry name" value="Znf_C3HC4_RING-type"/>
</dbReference>
<sequence>MPRQTTQLPLRPAGPQAAKKPCVFFTQGRCRNGSTCSFFHDPVLVKLAWAGSTSTADQDDKAPTSKITCHFYLKGACLKGDTCSFAHPESHRPPPVVDTKESLTDDTVGPEKDEPEDRPDDWMRQLGGAVIQFGHGAAVLKASLQSDFSAVRISQLPETSTLGQIFQTLRQLGFAVSPDEIRFVPSPDPTHRIADVRVEDPAFARRLMSAVEDCQRSLGNDIKVIQINAPMPGGSGMHRVECKKVLCSWYRPFKTVWLNFTSHGLAETIRQKYTSGRYKVLNMTVTSHAPKKSKGWTTVMLTEVPAEATEDDVTKSIPANLSPRNVETGTPSFRYNAHVANAFVKSKLMEVGPLEWWEDAVFGGKRAKVKARFQDDGDAAKAASMLNGWELPFHKKGKLTVQAIYSARFKVQERIYQAIKPIIKEQSPMWQTKKVYLATYEPAKFSSSRVLKFEGEDNKAVAEAKRTLEQILEGRLATDKGKPIWSPAFTVNGEVFQKIKELEQPFGIVVIRNRKLSRVYLFGSEDKCKEAEPELAEIAEQDSSTANIIKLDASQFDWALRGGFKSITEILGRKATLNVVSEPKQIVVTGSTEDIKLAMDMVKAQDEFTESSTAKPSMTEDCSICWMEPENPLTTPCNHTYCTDCFESLCTSATSCNKTNFILQCEGSSSKCQQPFSLNFLQDHLSSQLFEDLLQASFQSYVSHRPDALRHCPTPDCGQIYRAATGTFTCPNCLTPVCTTCFVSHQGMTCADHKFVSSGGDIALKEAKQRLGIKDCPKCKTAMEKTDGCDHMTCGGCGTHICWNCLKTFGTGADCYAHMNQAHGGIGIDVRF</sequence>
<dbReference type="InterPro" id="IPR036855">
    <property type="entry name" value="Znf_CCCH_sf"/>
</dbReference>
<dbReference type="Gene3D" id="3.30.40.10">
    <property type="entry name" value="Zinc/RING finger domain, C3HC4 (zinc finger)"/>
    <property type="match status" value="1"/>
</dbReference>
<dbReference type="Pfam" id="PF22191">
    <property type="entry name" value="IBR_1"/>
    <property type="match status" value="1"/>
</dbReference>
<keyword evidence="2" id="KW-0808">Transferase</keyword>
<name>A0ABR0FTY0_9PEZI</name>
<dbReference type="Gene3D" id="1.20.120.1350">
    <property type="entry name" value="Pneumovirus matrix protein 2 (M2), zinc-binding domain"/>
    <property type="match status" value="1"/>
</dbReference>
<accession>A0ABR0FTY0</accession>
<dbReference type="InterPro" id="IPR013087">
    <property type="entry name" value="Znf_C2H2_type"/>
</dbReference>
<feature type="region of interest" description="Disordered" evidence="9">
    <location>
        <begin position="88"/>
        <end position="120"/>
    </location>
</feature>
<evidence type="ECO:0000256" key="2">
    <source>
        <dbReference type="ARBA" id="ARBA00022679"/>
    </source>
</evidence>
<keyword evidence="6" id="KW-0833">Ubl conjugation pathway</keyword>
<dbReference type="Pfam" id="PF00642">
    <property type="entry name" value="zf-CCCH"/>
    <property type="match status" value="1"/>
</dbReference>
<dbReference type="PROSITE" id="PS50103">
    <property type="entry name" value="ZF_C3H1"/>
    <property type="match status" value="2"/>
</dbReference>
<dbReference type="InterPro" id="IPR044066">
    <property type="entry name" value="TRIAD_supradom"/>
</dbReference>
<evidence type="ECO:0000256" key="9">
    <source>
        <dbReference type="SAM" id="MobiDB-lite"/>
    </source>
</evidence>
<feature type="zinc finger region" description="C3H1-type" evidence="8">
    <location>
        <begin position="63"/>
        <end position="90"/>
    </location>
</feature>
<evidence type="ECO:0000313" key="13">
    <source>
        <dbReference type="EMBL" id="KAK4647374.1"/>
    </source>
</evidence>
<keyword evidence="5 8" id="KW-0863">Zinc-finger</keyword>
<dbReference type="InterPro" id="IPR013083">
    <property type="entry name" value="Znf_RING/FYVE/PHD"/>
</dbReference>
<dbReference type="Gene3D" id="1.20.120.1750">
    <property type="match status" value="1"/>
</dbReference>
<feature type="domain" description="RING-type" evidence="10">
    <location>
        <begin position="622"/>
        <end position="656"/>
    </location>
</feature>
<keyword evidence="4" id="KW-0677">Repeat</keyword>
<evidence type="ECO:0000259" key="10">
    <source>
        <dbReference type="PROSITE" id="PS50089"/>
    </source>
</evidence>
<feature type="domain" description="C3H1-type" evidence="11">
    <location>
        <begin position="16"/>
        <end position="43"/>
    </location>
</feature>
<dbReference type="InterPro" id="IPR002867">
    <property type="entry name" value="IBR_dom"/>
</dbReference>
<protein>
    <submittedName>
        <fullName evidence="13">Uncharacterized protein</fullName>
    </submittedName>
</protein>
<evidence type="ECO:0000313" key="14">
    <source>
        <dbReference type="Proteomes" id="UP001322138"/>
    </source>
</evidence>
<evidence type="ECO:0000256" key="4">
    <source>
        <dbReference type="ARBA" id="ARBA00022737"/>
    </source>
</evidence>
<feature type="domain" description="C3H1-type" evidence="11">
    <location>
        <begin position="63"/>
        <end position="90"/>
    </location>
</feature>
<reference evidence="13 14" key="1">
    <citation type="journal article" date="2023" name="bioRxiv">
        <title>High-quality genome assemblies of four members of thePodospora anserinaspecies complex.</title>
        <authorList>
            <person name="Ament-Velasquez S.L."/>
            <person name="Vogan A.A."/>
            <person name="Wallerman O."/>
            <person name="Hartmann F."/>
            <person name="Gautier V."/>
            <person name="Silar P."/>
            <person name="Giraud T."/>
            <person name="Johannesson H."/>
        </authorList>
    </citation>
    <scope>NUCLEOTIDE SEQUENCE [LARGE SCALE GENOMIC DNA]</scope>
    <source>
        <strain evidence="13 14">CBS 112042</strain>
    </source>
</reference>
<gene>
    <name evidence="13" type="ORF">QC761_101040</name>
</gene>
<dbReference type="SMART" id="SM00647">
    <property type="entry name" value="IBR"/>
    <property type="match status" value="2"/>
</dbReference>
<dbReference type="SMART" id="SM00356">
    <property type="entry name" value="ZnF_C3H1"/>
    <property type="match status" value="2"/>
</dbReference>
<dbReference type="PROSITE" id="PS51873">
    <property type="entry name" value="TRIAD"/>
    <property type="match status" value="1"/>
</dbReference>
<proteinExistence type="predicted"/>
<evidence type="ECO:0000256" key="7">
    <source>
        <dbReference type="ARBA" id="ARBA00022833"/>
    </source>
</evidence>
<evidence type="ECO:0000259" key="12">
    <source>
        <dbReference type="PROSITE" id="PS51873"/>
    </source>
</evidence>
<dbReference type="PANTHER" id="PTHR22770:SF13">
    <property type="entry name" value="RING-TYPE DOMAIN-CONTAINING PROTEIN"/>
    <property type="match status" value="1"/>
</dbReference>
<comment type="caution">
    <text evidence="13">The sequence shown here is derived from an EMBL/GenBank/DDBJ whole genome shotgun (WGS) entry which is preliminary data.</text>
</comment>
<dbReference type="CDD" id="cd16449">
    <property type="entry name" value="RING-HC"/>
    <property type="match status" value="1"/>
</dbReference>
<feature type="compositionally biased region" description="Basic and acidic residues" evidence="9">
    <location>
        <begin position="88"/>
        <end position="103"/>
    </location>
</feature>
<dbReference type="Proteomes" id="UP001322138">
    <property type="component" value="Unassembled WGS sequence"/>
</dbReference>
<dbReference type="SUPFAM" id="SSF57850">
    <property type="entry name" value="RING/U-box"/>
    <property type="match status" value="2"/>
</dbReference>
<dbReference type="InterPro" id="IPR000571">
    <property type="entry name" value="Znf_CCCH"/>
</dbReference>
<organism evidence="13 14">
    <name type="scientific">Podospora bellae-mahoneyi</name>
    <dbReference type="NCBI Taxonomy" id="2093777"/>
    <lineage>
        <taxon>Eukaryota</taxon>
        <taxon>Fungi</taxon>
        <taxon>Dikarya</taxon>
        <taxon>Ascomycota</taxon>
        <taxon>Pezizomycotina</taxon>
        <taxon>Sordariomycetes</taxon>
        <taxon>Sordariomycetidae</taxon>
        <taxon>Sordariales</taxon>
        <taxon>Podosporaceae</taxon>
        <taxon>Podospora</taxon>
    </lineage>
</organism>
<feature type="zinc finger region" description="C3H1-type" evidence="8">
    <location>
        <begin position="16"/>
        <end position="43"/>
    </location>
</feature>
<dbReference type="PROSITE" id="PS00028">
    <property type="entry name" value="ZINC_FINGER_C2H2_1"/>
    <property type="match status" value="1"/>
</dbReference>
<dbReference type="Pfam" id="PF00097">
    <property type="entry name" value="zf-C3HC4"/>
    <property type="match status" value="1"/>
</dbReference>
<dbReference type="SUPFAM" id="SSF90229">
    <property type="entry name" value="CCCH zinc finger"/>
    <property type="match status" value="2"/>
</dbReference>
<dbReference type="CDD" id="cd20335">
    <property type="entry name" value="BRcat_RBR"/>
    <property type="match status" value="1"/>
</dbReference>
<evidence type="ECO:0000256" key="8">
    <source>
        <dbReference type="PROSITE-ProRule" id="PRU00723"/>
    </source>
</evidence>
<dbReference type="CDD" id="cd22585">
    <property type="entry name" value="Rcat_RBR_DEAH12-like"/>
    <property type="match status" value="1"/>
</dbReference>
<dbReference type="Gene3D" id="4.10.1000.10">
    <property type="entry name" value="Zinc finger, CCCH-type"/>
    <property type="match status" value="1"/>
</dbReference>
<dbReference type="PROSITE" id="PS50089">
    <property type="entry name" value="ZF_RING_2"/>
    <property type="match status" value="1"/>
</dbReference>
<dbReference type="InterPro" id="IPR051628">
    <property type="entry name" value="LUBAC_E3_Ligases"/>
</dbReference>
<keyword evidence="3 8" id="KW-0479">Metal-binding</keyword>
<keyword evidence="7 8" id="KW-0862">Zinc</keyword>
<evidence type="ECO:0000256" key="1">
    <source>
        <dbReference type="ARBA" id="ARBA00004906"/>
    </source>
</evidence>
<keyword evidence="14" id="KW-1185">Reference proteome</keyword>
<evidence type="ECO:0000256" key="3">
    <source>
        <dbReference type="ARBA" id="ARBA00022723"/>
    </source>
</evidence>
<evidence type="ECO:0000256" key="5">
    <source>
        <dbReference type="ARBA" id="ARBA00022771"/>
    </source>
</evidence>
<dbReference type="PANTHER" id="PTHR22770">
    <property type="entry name" value="UBIQUITIN CONJUGATING ENZYME 7 INTERACTING PROTEIN-RELATED"/>
    <property type="match status" value="1"/>
</dbReference>
<comment type="pathway">
    <text evidence="1">Protein modification; protein ubiquitination.</text>
</comment>
<feature type="domain" description="RING-type" evidence="12">
    <location>
        <begin position="618"/>
        <end position="827"/>
    </location>
</feature>
<evidence type="ECO:0000256" key="6">
    <source>
        <dbReference type="ARBA" id="ARBA00022786"/>
    </source>
</evidence>
<dbReference type="RefSeq" id="XP_062736350.1">
    <property type="nucleotide sequence ID" value="XM_062873346.1"/>
</dbReference>
<dbReference type="EMBL" id="JAFFGZ010000001">
    <property type="protein sequence ID" value="KAK4647374.1"/>
    <property type="molecule type" value="Genomic_DNA"/>
</dbReference>